<evidence type="ECO:0000256" key="1">
    <source>
        <dbReference type="ARBA" id="ARBA00022553"/>
    </source>
</evidence>
<dbReference type="SUPFAM" id="SSF55874">
    <property type="entry name" value="ATPase domain of HSP90 chaperone/DNA topoisomerase II/histidine kinase"/>
    <property type="match status" value="1"/>
</dbReference>
<dbReference type="InterPro" id="IPR036890">
    <property type="entry name" value="HATPase_C_sf"/>
</dbReference>
<comment type="caution">
    <text evidence="7">The sequence shown here is derived from an EMBL/GenBank/DDBJ whole genome shotgun (WGS) entry which is preliminary data.</text>
</comment>
<dbReference type="GeneID" id="68106693"/>
<protein>
    <recommendedName>
        <fullName evidence="9">Histidine kinase</fullName>
    </recommendedName>
</protein>
<keyword evidence="1 2" id="KW-0597">Phosphoprotein</keyword>
<dbReference type="PANTHER" id="PTHR43719">
    <property type="entry name" value="TWO-COMPONENT HISTIDINE KINASE"/>
    <property type="match status" value="1"/>
</dbReference>
<dbReference type="PANTHER" id="PTHR43719:SF28">
    <property type="entry name" value="PEROXIDE STRESS-ACTIVATED HISTIDINE KINASE MAK1-RELATED"/>
    <property type="match status" value="1"/>
</dbReference>
<gene>
    <name evidence="7" type="ORF">C9374_014240</name>
</gene>
<dbReference type="InterPro" id="IPR005467">
    <property type="entry name" value="His_kinase_dom"/>
</dbReference>
<sequence>MVANHPDLPTTVTATTSSTSSSWNTTNTTTNSELSSTSFENLQDDTHSSIASTSTATTTRSPTTTSSSTTSEEADADLQIVLQHQSYHSKIGTLLAVMPIVFGIAFCWERGLYPFLISTFIEHCVHYTTNYFINGVKSIRSFSTVNTIRVCMVAAFHMSLQVHYGPFVALHVFTVYKIVITTMMWYFDMRFILLNGSIHVISAVLGKYIALVNEMHTLSDLEIMFAYRSVFEVFVLLTTVLISSLLFSQHMNQTNEQYTKQQIEITKERVRSTEKTKFIANLSHEARNPLHGILGSLQLLRHNVLGKDEKCEHGCEHCLLQNNSTSELVQDIEENSKTLLHILSSSLHMSNLELGKINLKLEPFNIMCLVESITSVFSQLALEKQLTLHSFFDVQNVPIYLKGDSTRISQIVMNLVSNSIKYTSKGFVKLTCELASEKDLNKYNDSHPKVSKKGDIVYIKIECQDTGRGIPESQLQNIFQPYNMIEETTLSKKPEEFERYFKQSEHITGGSSLLIHTNRNGLGLSISKFIIEKMNGTITVSSKENEGTTFTVILPLQKFVGEISEKAAVNPDNIQEILHYEADSSQKIKVLIFDLDPCFRQVLQKYAQLFKRVDSIEQYADFEEFDRKRYLATQDDEKQQRSGDSCCNTLIVCMEQYYEQLSNFFQTKQNGQVVVVPAVPRGRNRMFEKIKYLSKPIKFADLFDIISDPRFSKSSLLQTAPSSIIKTPRKSIVELDSQTAASLASHMNMEFDDEVLSKPVLVVDDNGVNRKILSKMLRIMGFTDIDLACDGMECFNMFKKKNYCLILLDCVMPILSGKEACEMIRKYEKQNELEHGANFTRLPIVAVTANTWETKEVLLAQGFDSVMYKPIAMEQLKVEMLKVLSHAENSSLQQE</sequence>
<dbReference type="SUPFAM" id="SSF52172">
    <property type="entry name" value="CheY-like"/>
    <property type="match status" value="1"/>
</dbReference>
<dbReference type="GO" id="GO:0000155">
    <property type="term" value="F:phosphorelay sensor kinase activity"/>
    <property type="evidence" value="ECO:0007669"/>
    <property type="project" value="InterPro"/>
</dbReference>
<dbReference type="InterPro" id="IPR036097">
    <property type="entry name" value="HisK_dim/P_sf"/>
</dbReference>
<keyword evidence="8" id="KW-1185">Reference proteome</keyword>
<dbReference type="PROSITE" id="PS50109">
    <property type="entry name" value="HIS_KIN"/>
    <property type="match status" value="1"/>
</dbReference>
<dbReference type="EMBL" id="PYSW02000080">
    <property type="protein sequence ID" value="KAG2370782.1"/>
    <property type="molecule type" value="Genomic_DNA"/>
</dbReference>
<dbReference type="PROSITE" id="PS50110">
    <property type="entry name" value="RESPONSE_REGULATORY"/>
    <property type="match status" value="1"/>
</dbReference>
<accession>A0AA88KDL5</accession>
<keyword evidence="4" id="KW-0812">Transmembrane</keyword>
<dbReference type="InterPro" id="IPR004358">
    <property type="entry name" value="Sig_transdc_His_kin-like_C"/>
</dbReference>
<dbReference type="SMART" id="SM00448">
    <property type="entry name" value="REC"/>
    <property type="match status" value="1"/>
</dbReference>
<evidence type="ECO:0000256" key="2">
    <source>
        <dbReference type="PROSITE-ProRule" id="PRU00169"/>
    </source>
</evidence>
<dbReference type="InterPro" id="IPR003661">
    <property type="entry name" value="HisK_dim/P_dom"/>
</dbReference>
<dbReference type="InterPro" id="IPR011006">
    <property type="entry name" value="CheY-like_superfamily"/>
</dbReference>
<dbReference type="Pfam" id="PF00512">
    <property type="entry name" value="HisKA"/>
    <property type="match status" value="1"/>
</dbReference>
<dbReference type="Gene3D" id="3.40.50.2300">
    <property type="match status" value="1"/>
</dbReference>
<dbReference type="CDD" id="cd17546">
    <property type="entry name" value="REC_hyHK_CKI1_RcsC-like"/>
    <property type="match status" value="1"/>
</dbReference>
<feature type="domain" description="Response regulatory" evidence="6">
    <location>
        <begin position="759"/>
        <end position="884"/>
    </location>
</feature>
<dbReference type="SMART" id="SM00387">
    <property type="entry name" value="HATPase_c"/>
    <property type="match status" value="1"/>
</dbReference>
<evidence type="ECO:0000313" key="8">
    <source>
        <dbReference type="Proteomes" id="UP000816034"/>
    </source>
</evidence>
<feature type="transmembrane region" description="Helical" evidence="4">
    <location>
        <begin position="167"/>
        <end position="186"/>
    </location>
</feature>
<feature type="transmembrane region" description="Helical" evidence="4">
    <location>
        <begin position="225"/>
        <end position="247"/>
    </location>
</feature>
<dbReference type="RefSeq" id="XP_044541646.1">
    <property type="nucleotide sequence ID" value="XM_044690206.1"/>
</dbReference>
<dbReference type="Pfam" id="PF02518">
    <property type="entry name" value="HATPase_c"/>
    <property type="match status" value="1"/>
</dbReference>
<dbReference type="InterPro" id="IPR001789">
    <property type="entry name" value="Sig_transdc_resp-reg_receiver"/>
</dbReference>
<evidence type="ECO:0000259" key="6">
    <source>
        <dbReference type="PROSITE" id="PS50110"/>
    </source>
</evidence>
<dbReference type="CDD" id="cd00082">
    <property type="entry name" value="HisKA"/>
    <property type="match status" value="1"/>
</dbReference>
<feature type="region of interest" description="Disordered" evidence="3">
    <location>
        <begin position="1"/>
        <end position="72"/>
    </location>
</feature>
<proteinExistence type="predicted"/>
<dbReference type="Gene3D" id="3.30.565.10">
    <property type="entry name" value="Histidine kinase-like ATPase, C-terminal domain"/>
    <property type="match status" value="1"/>
</dbReference>
<feature type="modified residue" description="4-aspartylphosphate" evidence="2">
    <location>
        <position position="809"/>
    </location>
</feature>
<dbReference type="SUPFAM" id="SSF47384">
    <property type="entry name" value="Homodimeric domain of signal transducing histidine kinase"/>
    <property type="match status" value="1"/>
</dbReference>
<evidence type="ECO:0008006" key="9">
    <source>
        <dbReference type="Google" id="ProtNLM"/>
    </source>
</evidence>
<name>A0AA88KDL5_NAELO</name>
<dbReference type="SMART" id="SM00388">
    <property type="entry name" value="HisKA"/>
    <property type="match status" value="1"/>
</dbReference>
<evidence type="ECO:0000259" key="5">
    <source>
        <dbReference type="PROSITE" id="PS50109"/>
    </source>
</evidence>
<reference evidence="7 8" key="1">
    <citation type="journal article" date="2018" name="BMC Genomics">
        <title>The genome of Naegleria lovaniensis, the basis for a comparative approach to unravel pathogenicity factors of the human pathogenic amoeba N. fowleri.</title>
        <authorList>
            <person name="Liechti N."/>
            <person name="Schurch N."/>
            <person name="Bruggmann R."/>
            <person name="Wittwer M."/>
        </authorList>
    </citation>
    <scope>NUCLEOTIDE SEQUENCE [LARGE SCALE GENOMIC DNA]</scope>
    <source>
        <strain evidence="7 8">ATCC 30569</strain>
    </source>
</reference>
<dbReference type="AlphaFoldDB" id="A0AA88KDL5"/>
<feature type="domain" description="Histidine kinase" evidence="5">
    <location>
        <begin position="281"/>
        <end position="558"/>
    </location>
</feature>
<evidence type="ECO:0000256" key="4">
    <source>
        <dbReference type="SAM" id="Phobius"/>
    </source>
</evidence>
<evidence type="ECO:0000256" key="3">
    <source>
        <dbReference type="SAM" id="MobiDB-lite"/>
    </source>
</evidence>
<dbReference type="InterPro" id="IPR050956">
    <property type="entry name" value="2C_system_His_kinase"/>
</dbReference>
<dbReference type="Pfam" id="PF00072">
    <property type="entry name" value="Response_reg"/>
    <property type="match status" value="1"/>
</dbReference>
<feature type="compositionally biased region" description="Low complexity" evidence="3">
    <location>
        <begin position="10"/>
        <end position="38"/>
    </location>
</feature>
<dbReference type="Proteomes" id="UP000816034">
    <property type="component" value="Unassembled WGS sequence"/>
</dbReference>
<feature type="transmembrane region" description="Helical" evidence="4">
    <location>
        <begin position="192"/>
        <end position="213"/>
    </location>
</feature>
<evidence type="ECO:0000313" key="7">
    <source>
        <dbReference type="EMBL" id="KAG2370782.1"/>
    </source>
</evidence>
<dbReference type="Gene3D" id="1.10.287.130">
    <property type="match status" value="1"/>
</dbReference>
<organism evidence="7 8">
    <name type="scientific">Naegleria lovaniensis</name>
    <name type="common">Amoeba</name>
    <dbReference type="NCBI Taxonomy" id="51637"/>
    <lineage>
        <taxon>Eukaryota</taxon>
        <taxon>Discoba</taxon>
        <taxon>Heterolobosea</taxon>
        <taxon>Tetramitia</taxon>
        <taxon>Eutetramitia</taxon>
        <taxon>Vahlkampfiidae</taxon>
        <taxon>Naegleria</taxon>
    </lineage>
</organism>
<feature type="compositionally biased region" description="Low complexity" evidence="3">
    <location>
        <begin position="48"/>
        <end position="71"/>
    </location>
</feature>
<dbReference type="PRINTS" id="PR00344">
    <property type="entry name" value="BCTRLSENSOR"/>
</dbReference>
<dbReference type="InterPro" id="IPR003594">
    <property type="entry name" value="HATPase_dom"/>
</dbReference>
<feature type="transmembrane region" description="Helical" evidence="4">
    <location>
        <begin position="91"/>
        <end position="108"/>
    </location>
</feature>
<keyword evidence="4" id="KW-0472">Membrane</keyword>
<keyword evidence="4" id="KW-1133">Transmembrane helix</keyword>